<protein>
    <submittedName>
        <fullName evidence="1">Uncharacterized protein</fullName>
    </submittedName>
</protein>
<name>A0A179GDA1_PURLI</name>
<sequence>MGYSWHQITIVSPTRVSLQVRPGILSHDARLLQGQDPDPRTLALPFSATKRCKRQDAQQTEGIEHPVLRITIMRRMAFSHRPLLTPTARSG</sequence>
<organism evidence="1 3">
    <name type="scientific">Purpureocillium lilacinum</name>
    <name type="common">Paecilomyces lilacinus</name>
    <dbReference type="NCBI Taxonomy" id="33203"/>
    <lineage>
        <taxon>Eukaryota</taxon>
        <taxon>Fungi</taxon>
        <taxon>Dikarya</taxon>
        <taxon>Ascomycota</taxon>
        <taxon>Pezizomycotina</taxon>
        <taxon>Sordariomycetes</taxon>
        <taxon>Hypocreomycetidae</taxon>
        <taxon>Hypocreales</taxon>
        <taxon>Ophiocordycipitaceae</taxon>
        <taxon>Purpureocillium</taxon>
    </lineage>
</organism>
<evidence type="ECO:0000313" key="3">
    <source>
        <dbReference type="Proteomes" id="UP000078240"/>
    </source>
</evidence>
<dbReference type="Proteomes" id="UP000078240">
    <property type="component" value="Unassembled WGS sequence"/>
</dbReference>
<comment type="caution">
    <text evidence="1">The sequence shown here is derived from an EMBL/GenBank/DDBJ whole genome shotgun (WGS) entry which is preliminary data.</text>
</comment>
<reference evidence="1 3" key="1">
    <citation type="submission" date="2016-01" db="EMBL/GenBank/DDBJ databases">
        <title>Biosynthesis of antibiotic leucinostatins and their inhibition on Phytophthora in bio-control Purpureocillium lilacinum.</title>
        <authorList>
            <person name="Wang G."/>
            <person name="Liu Z."/>
            <person name="Lin R."/>
            <person name="Li E."/>
            <person name="Mao Z."/>
            <person name="Ling J."/>
            <person name="Yin W."/>
            <person name="Xie B."/>
        </authorList>
    </citation>
    <scope>NUCLEOTIDE SEQUENCE [LARGE SCALE GENOMIC DNA]</scope>
    <source>
        <strain evidence="1">PLBJ-1</strain>
        <strain evidence="2">PLFJ-1</strain>
    </source>
</reference>
<evidence type="ECO:0000313" key="1">
    <source>
        <dbReference type="EMBL" id="OAQ75353.1"/>
    </source>
</evidence>
<dbReference type="AlphaFoldDB" id="A0A179GDA1"/>
<dbReference type="EMBL" id="LSBI01000009">
    <property type="protein sequence ID" value="OAQ80982.1"/>
    <property type="molecule type" value="Genomic_DNA"/>
</dbReference>
<proteinExistence type="predicted"/>
<evidence type="ECO:0000313" key="2">
    <source>
        <dbReference type="EMBL" id="OAQ80982.1"/>
    </source>
</evidence>
<gene>
    <name evidence="1" type="ORF">VFPBJ_09328</name>
    <name evidence="2" type="ORF">VFPFJ_09436</name>
</gene>
<dbReference type="EMBL" id="LSBH01000008">
    <property type="protein sequence ID" value="OAQ75353.1"/>
    <property type="molecule type" value="Genomic_DNA"/>
</dbReference>
<accession>A0A179GDA1</accession>
<dbReference type="Proteomes" id="UP000078340">
    <property type="component" value="Unassembled WGS sequence"/>
</dbReference>